<dbReference type="InterPro" id="IPR002893">
    <property type="entry name" value="Znf_MYND"/>
</dbReference>
<dbReference type="InterPro" id="IPR011990">
    <property type="entry name" value="TPR-like_helical_dom_sf"/>
</dbReference>
<accession>A0AAD9DIU9</accession>
<evidence type="ECO:0000256" key="4">
    <source>
        <dbReference type="PROSITE-ProRule" id="PRU00134"/>
    </source>
</evidence>
<dbReference type="AlphaFoldDB" id="A0AAD9DIU9"/>
<feature type="non-terminal residue" evidence="6">
    <location>
        <position position="201"/>
    </location>
</feature>
<protein>
    <recommendedName>
        <fullName evidence="5">MYND-type domain-containing protein</fullName>
    </recommendedName>
</protein>
<feature type="domain" description="MYND-type" evidence="5">
    <location>
        <begin position="13"/>
        <end position="54"/>
    </location>
</feature>
<evidence type="ECO:0000256" key="1">
    <source>
        <dbReference type="ARBA" id="ARBA00022723"/>
    </source>
</evidence>
<evidence type="ECO:0000313" key="7">
    <source>
        <dbReference type="Proteomes" id="UP001224775"/>
    </source>
</evidence>
<name>A0AAD9DIU9_9STRA</name>
<keyword evidence="3" id="KW-0862">Zinc</keyword>
<keyword evidence="2 4" id="KW-0863">Zinc-finger</keyword>
<gene>
    <name evidence="6" type="ORF">QTG54_002614</name>
</gene>
<keyword evidence="1" id="KW-0479">Metal-binding</keyword>
<dbReference type="Proteomes" id="UP001224775">
    <property type="component" value="Unassembled WGS sequence"/>
</dbReference>
<organism evidence="6 7">
    <name type="scientific">Skeletonema marinoi</name>
    <dbReference type="NCBI Taxonomy" id="267567"/>
    <lineage>
        <taxon>Eukaryota</taxon>
        <taxon>Sar</taxon>
        <taxon>Stramenopiles</taxon>
        <taxon>Ochrophyta</taxon>
        <taxon>Bacillariophyta</taxon>
        <taxon>Coscinodiscophyceae</taxon>
        <taxon>Thalassiosirophycidae</taxon>
        <taxon>Thalassiosirales</taxon>
        <taxon>Skeletonemataceae</taxon>
        <taxon>Skeletonema</taxon>
        <taxon>Skeletonema marinoi-dohrnii complex</taxon>
    </lineage>
</organism>
<dbReference type="Gene3D" id="6.10.140.2220">
    <property type="match status" value="1"/>
</dbReference>
<dbReference type="GO" id="GO:0008270">
    <property type="term" value="F:zinc ion binding"/>
    <property type="evidence" value="ECO:0007669"/>
    <property type="project" value="UniProtKB-KW"/>
</dbReference>
<dbReference type="EMBL" id="JATAAI010000003">
    <property type="protein sequence ID" value="KAK1747270.1"/>
    <property type="molecule type" value="Genomic_DNA"/>
</dbReference>
<evidence type="ECO:0000256" key="3">
    <source>
        <dbReference type="ARBA" id="ARBA00022833"/>
    </source>
</evidence>
<evidence type="ECO:0000313" key="6">
    <source>
        <dbReference type="EMBL" id="KAK1747270.1"/>
    </source>
</evidence>
<evidence type="ECO:0000259" key="5">
    <source>
        <dbReference type="PROSITE" id="PS50865"/>
    </source>
</evidence>
<comment type="caution">
    <text evidence="6">The sequence shown here is derived from an EMBL/GenBank/DDBJ whole genome shotgun (WGS) entry which is preliminary data.</text>
</comment>
<keyword evidence="7" id="KW-1185">Reference proteome</keyword>
<dbReference type="PROSITE" id="PS50865">
    <property type="entry name" value="ZF_MYND_2"/>
    <property type="match status" value="1"/>
</dbReference>
<dbReference type="SUPFAM" id="SSF81901">
    <property type="entry name" value="HCP-like"/>
    <property type="match status" value="1"/>
</dbReference>
<dbReference type="PROSITE" id="PS01360">
    <property type="entry name" value="ZF_MYND_1"/>
    <property type="match status" value="1"/>
</dbReference>
<dbReference type="SUPFAM" id="SSF144232">
    <property type="entry name" value="HIT/MYND zinc finger-like"/>
    <property type="match status" value="1"/>
</dbReference>
<evidence type="ECO:0000256" key="2">
    <source>
        <dbReference type="ARBA" id="ARBA00022771"/>
    </source>
</evidence>
<dbReference type="Pfam" id="PF01753">
    <property type="entry name" value="zf-MYND"/>
    <property type="match status" value="1"/>
</dbReference>
<sequence length="201" mass="22855">MNADAESDKMMYCASCGTPEVDDVKLKDCAACKLVKYCGVQCQKDHRPQHKRDCKKRAAELRDEILFKQPESSHLGDCPICCLPLRIDATESTMMSCCCKLICDGCEYANKIREMNEKLDHQCPFCRHPVPKSQEEGNRNIMKRVEANDPAAMRHMGRERWGEGDYDGAFEYWTKAAGLGNIDSHYQLSVMYRDGLGVEKD</sequence>
<proteinExistence type="predicted"/>
<reference evidence="6" key="1">
    <citation type="submission" date="2023-06" db="EMBL/GenBank/DDBJ databases">
        <title>Survivors Of The Sea: Transcriptome response of Skeletonema marinoi to long-term dormancy.</title>
        <authorList>
            <person name="Pinder M.I.M."/>
            <person name="Kourtchenko O."/>
            <person name="Robertson E.K."/>
            <person name="Larsson T."/>
            <person name="Maumus F."/>
            <person name="Osuna-Cruz C.M."/>
            <person name="Vancaester E."/>
            <person name="Stenow R."/>
            <person name="Vandepoele K."/>
            <person name="Ploug H."/>
            <person name="Bruchert V."/>
            <person name="Godhe A."/>
            <person name="Topel M."/>
        </authorList>
    </citation>
    <scope>NUCLEOTIDE SEQUENCE</scope>
    <source>
        <strain evidence="6">R05AC</strain>
    </source>
</reference>
<dbReference type="Gene3D" id="1.25.40.10">
    <property type="entry name" value="Tetratricopeptide repeat domain"/>
    <property type="match status" value="1"/>
</dbReference>